<dbReference type="InterPro" id="IPR013700">
    <property type="entry name" value="AflR"/>
</dbReference>
<keyword evidence="2" id="KW-0805">Transcription regulation</keyword>
<feature type="compositionally biased region" description="Low complexity" evidence="6">
    <location>
        <begin position="382"/>
        <end position="403"/>
    </location>
</feature>
<keyword evidence="1" id="KW-0479">Metal-binding</keyword>
<dbReference type="PROSITE" id="PS00463">
    <property type="entry name" value="ZN2_CY6_FUNGAL_1"/>
    <property type="match status" value="1"/>
</dbReference>
<organism evidence="8 9">
    <name type="scientific">Paraphoma chrysanthemicola</name>
    <dbReference type="NCBI Taxonomy" id="798071"/>
    <lineage>
        <taxon>Eukaryota</taxon>
        <taxon>Fungi</taxon>
        <taxon>Dikarya</taxon>
        <taxon>Ascomycota</taxon>
        <taxon>Pezizomycotina</taxon>
        <taxon>Dothideomycetes</taxon>
        <taxon>Pleosporomycetidae</taxon>
        <taxon>Pleosporales</taxon>
        <taxon>Pleosporineae</taxon>
        <taxon>Phaeosphaeriaceae</taxon>
        <taxon>Paraphoma</taxon>
    </lineage>
</organism>
<dbReference type="InterPro" id="IPR001138">
    <property type="entry name" value="Zn2Cys6_DnaBD"/>
</dbReference>
<evidence type="ECO:0000259" key="7">
    <source>
        <dbReference type="PROSITE" id="PS50048"/>
    </source>
</evidence>
<protein>
    <recommendedName>
        <fullName evidence="7">Zn(2)-C6 fungal-type domain-containing protein</fullName>
    </recommendedName>
</protein>
<accession>A0A8K0R4M5</accession>
<feature type="domain" description="Zn(2)-C6 fungal-type" evidence="7">
    <location>
        <begin position="53"/>
        <end position="83"/>
    </location>
</feature>
<evidence type="ECO:0000313" key="9">
    <source>
        <dbReference type="Proteomes" id="UP000813461"/>
    </source>
</evidence>
<dbReference type="PANTHER" id="PTHR31069">
    <property type="entry name" value="OLEATE-ACTIVATED TRANSCRIPTION FACTOR 1-RELATED"/>
    <property type="match status" value="1"/>
</dbReference>
<dbReference type="InterPro" id="IPR050675">
    <property type="entry name" value="OAF3"/>
</dbReference>
<evidence type="ECO:0000256" key="3">
    <source>
        <dbReference type="ARBA" id="ARBA00023125"/>
    </source>
</evidence>
<keyword evidence="9" id="KW-1185">Reference proteome</keyword>
<dbReference type="Gene3D" id="4.10.240.10">
    <property type="entry name" value="Zn(2)-C6 fungal-type DNA-binding domain"/>
    <property type="match status" value="1"/>
</dbReference>
<dbReference type="SUPFAM" id="SSF57701">
    <property type="entry name" value="Zn2/Cys6 DNA-binding domain"/>
    <property type="match status" value="1"/>
</dbReference>
<dbReference type="PROSITE" id="PS50048">
    <property type="entry name" value="ZN2_CY6_FUNGAL_2"/>
    <property type="match status" value="1"/>
</dbReference>
<dbReference type="OrthoDB" id="2328572at2759"/>
<keyword evidence="4" id="KW-0804">Transcription</keyword>
<dbReference type="Pfam" id="PF08493">
    <property type="entry name" value="AflR"/>
    <property type="match status" value="1"/>
</dbReference>
<dbReference type="PANTHER" id="PTHR31069:SF31">
    <property type="entry name" value="MONODICTYPHENONE CLUSTER TRANSCRIPTION FACTOR-RELATED"/>
    <property type="match status" value="1"/>
</dbReference>
<evidence type="ECO:0000256" key="2">
    <source>
        <dbReference type="ARBA" id="ARBA00023015"/>
    </source>
</evidence>
<dbReference type="CDD" id="cd00067">
    <property type="entry name" value="GAL4"/>
    <property type="match status" value="1"/>
</dbReference>
<feature type="compositionally biased region" description="Polar residues" evidence="6">
    <location>
        <begin position="1"/>
        <end position="12"/>
    </location>
</feature>
<evidence type="ECO:0000256" key="5">
    <source>
        <dbReference type="ARBA" id="ARBA00023242"/>
    </source>
</evidence>
<evidence type="ECO:0000256" key="4">
    <source>
        <dbReference type="ARBA" id="ARBA00023163"/>
    </source>
</evidence>
<feature type="compositionally biased region" description="Low complexity" evidence="6">
    <location>
        <begin position="18"/>
        <end position="41"/>
    </location>
</feature>
<dbReference type="GO" id="GO:0005634">
    <property type="term" value="C:nucleus"/>
    <property type="evidence" value="ECO:0007669"/>
    <property type="project" value="InterPro"/>
</dbReference>
<dbReference type="SMART" id="SM00066">
    <property type="entry name" value="GAL4"/>
    <property type="match status" value="1"/>
</dbReference>
<evidence type="ECO:0000313" key="8">
    <source>
        <dbReference type="EMBL" id="KAH7086226.1"/>
    </source>
</evidence>
<feature type="region of interest" description="Disordered" evidence="6">
    <location>
        <begin position="82"/>
        <end position="163"/>
    </location>
</feature>
<feature type="compositionally biased region" description="Basic residues" evidence="6">
    <location>
        <begin position="86"/>
        <end position="97"/>
    </location>
</feature>
<keyword evidence="5" id="KW-0539">Nucleus</keyword>
<feature type="region of interest" description="Disordered" evidence="6">
    <location>
        <begin position="1"/>
        <end position="52"/>
    </location>
</feature>
<reference evidence="8" key="1">
    <citation type="journal article" date="2021" name="Nat. Commun.">
        <title>Genetic determinants of endophytism in the Arabidopsis root mycobiome.</title>
        <authorList>
            <person name="Mesny F."/>
            <person name="Miyauchi S."/>
            <person name="Thiergart T."/>
            <person name="Pickel B."/>
            <person name="Atanasova L."/>
            <person name="Karlsson M."/>
            <person name="Huettel B."/>
            <person name="Barry K.W."/>
            <person name="Haridas S."/>
            <person name="Chen C."/>
            <person name="Bauer D."/>
            <person name="Andreopoulos W."/>
            <person name="Pangilinan J."/>
            <person name="LaButti K."/>
            <person name="Riley R."/>
            <person name="Lipzen A."/>
            <person name="Clum A."/>
            <person name="Drula E."/>
            <person name="Henrissat B."/>
            <person name="Kohler A."/>
            <person name="Grigoriev I.V."/>
            <person name="Martin F.M."/>
            <person name="Hacquard S."/>
        </authorList>
    </citation>
    <scope>NUCLEOTIDE SEQUENCE</scope>
    <source>
        <strain evidence="8">MPI-SDFR-AT-0120</strain>
    </source>
</reference>
<dbReference type="PRINTS" id="PR00755">
    <property type="entry name" value="AFLATOXINBRP"/>
</dbReference>
<gene>
    <name evidence="8" type="ORF">FB567DRAFT_527461</name>
</gene>
<dbReference type="AlphaFoldDB" id="A0A8K0R4M5"/>
<dbReference type="GO" id="GO:0000981">
    <property type="term" value="F:DNA-binding transcription factor activity, RNA polymerase II-specific"/>
    <property type="evidence" value="ECO:0007669"/>
    <property type="project" value="InterPro"/>
</dbReference>
<sequence>MSFPTQTLQWPNRKQLDTPTSSPTTMSTPTIKSPTSAPKSSSAKERRPKLRASCDACAASKVKCSKEHPICARCSGNGSQCIYGVSRKHGKPGRTRKRNPDGTPFIKGSKQRPSPDGSEFGKFRIRPEPNLPSLSDFSDTGSNWSSNWSSTPSLPGTPEFEFEMTPEPFYMDSTDYPFMDDIMLPTTQPEAEPMQSMEAELTFRDPFAKRQSVQLDLPNIQPLKDFIGGDSVNPMDYSFPNTNLDPFFMSTSASASISTSTSCTSPLQSPKNTSHDHQQPQTYNPMRVSISLPTSHCCSTLAYSTLESLRMIGSDASPAYPSMECKSLDNVLSSTRLGVQSIRQLLACPCSADPHLAMLYSSITSKILTWYQIAAGVNTTSSSHPSSSLNSSPTSSGFNSPLSTPSSELSNANFQFQALQFGVYQFDEAQQLRLRRQVVLRELKTCGTLVEALANWSGRGEEQGEFLYDVLGAWLKSELYKTVREIEGKQAAAI</sequence>
<dbReference type="Pfam" id="PF00172">
    <property type="entry name" value="Zn_clus"/>
    <property type="match status" value="1"/>
</dbReference>
<dbReference type="Proteomes" id="UP000813461">
    <property type="component" value="Unassembled WGS sequence"/>
</dbReference>
<dbReference type="GO" id="GO:0045122">
    <property type="term" value="P:aflatoxin biosynthetic process"/>
    <property type="evidence" value="ECO:0007669"/>
    <property type="project" value="InterPro"/>
</dbReference>
<feature type="region of interest" description="Disordered" evidence="6">
    <location>
        <begin position="259"/>
        <end position="281"/>
    </location>
</feature>
<dbReference type="InterPro" id="IPR036864">
    <property type="entry name" value="Zn2-C6_fun-type_DNA-bd_sf"/>
</dbReference>
<feature type="compositionally biased region" description="Low complexity" evidence="6">
    <location>
        <begin position="138"/>
        <end position="163"/>
    </location>
</feature>
<proteinExistence type="predicted"/>
<dbReference type="GO" id="GO:0008270">
    <property type="term" value="F:zinc ion binding"/>
    <property type="evidence" value="ECO:0007669"/>
    <property type="project" value="InterPro"/>
</dbReference>
<comment type="caution">
    <text evidence="8">The sequence shown here is derived from an EMBL/GenBank/DDBJ whole genome shotgun (WGS) entry which is preliminary data.</text>
</comment>
<dbReference type="GO" id="GO:0003677">
    <property type="term" value="F:DNA binding"/>
    <property type="evidence" value="ECO:0007669"/>
    <property type="project" value="UniProtKB-KW"/>
</dbReference>
<keyword evidence="3" id="KW-0238">DNA-binding</keyword>
<name>A0A8K0R4M5_9PLEO</name>
<dbReference type="EMBL" id="JAGMVJ010000011">
    <property type="protein sequence ID" value="KAH7086226.1"/>
    <property type="molecule type" value="Genomic_DNA"/>
</dbReference>
<feature type="region of interest" description="Disordered" evidence="6">
    <location>
        <begin position="382"/>
        <end position="404"/>
    </location>
</feature>
<evidence type="ECO:0000256" key="6">
    <source>
        <dbReference type="SAM" id="MobiDB-lite"/>
    </source>
</evidence>
<evidence type="ECO:0000256" key="1">
    <source>
        <dbReference type="ARBA" id="ARBA00022723"/>
    </source>
</evidence>